<sequence>IFEAVFKNDARFIFQHPELHQQTDAHGNTPLMLAAKLDKHELVKIFAKSSIDAVNSSGINAFFVAVAHGSLESAILLQDGANFQQTLLTSAHGLCRNCDLLTAALESQNNQILVLVRDLYVKQLGTDYENPFVMLKLGQYDLFVRFLSKNLSQSFVSYTDPTEKVDSQGRTLLHYLAFQRVDLQILNQLKLFLNPNQEDNLGQHCLNLAVKSKNLHFIQLYTQVFPPFQPKINPLNQALAQAEHLVKALLQFAATEPLPSIYLAATKSDESFKSLLFQSGLSLKTDQLVQIPKNVNKKHFQEIYFNKFQKQVDLQKCTLPAGCTISDFLNMLDDQSKLAILGGQAGQSHVYKSFQNEQNDDVLGQTQEVVQMFKMALLKQQQEYELKMDCLISYYEQQIQSLGSALQETEEERNQLIDLVKNNGKK</sequence>
<evidence type="ECO:0000256" key="1">
    <source>
        <dbReference type="SAM" id="Coils"/>
    </source>
</evidence>
<dbReference type="SUPFAM" id="SSF48403">
    <property type="entry name" value="Ankyrin repeat"/>
    <property type="match status" value="1"/>
</dbReference>
<dbReference type="EMBL" id="GDID01007127">
    <property type="protein sequence ID" value="JAP89479.1"/>
    <property type="molecule type" value="Transcribed_RNA"/>
</dbReference>
<protein>
    <recommendedName>
        <fullName evidence="3">Ankyrin repeat-containing protein</fullName>
    </recommendedName>
</protein>
<evidence type="ECO:0000313" key="2">
    <source>
        <dbReference type="EMBL" id="JAP89479.1"/>
    </source>
</evidence>
<gene>
    <name evidence="2" type="ORF">TPC1_31026</name>
</gene>
<keyword evidence="1" id="KW-0175">Coiled coil</keyword>
<organism evidence="2">
    <name type="scientific">Trepomonas sp. PC1</name>
    <dbReference type="NCBI Taxonomy" id="1076344"/>
    <lineage>
        <taxon>Eukaryota</taxon>
        <taxon>Metamonada</taxon>
        <taxon>Diplomonadida</taxon>
        <taxon>Hexamitidae</taxon>
        <taxon>Hexamitinae</taxon>
        <taxon>Trepomonas</taxon>
    </lineage>
</organism>
<reference evidence="2" key="1">
    <citation type="submission" date="2015-07" db="EMBL/GenBank/DDBJ databases">
        <title>Adaptation to a free-living lifestyle via gene acquisitions in the diplomonad Trepomonas sp. PC1.</title>
        <authorList>
            <person name="Xu F."/>
            <person name="Jerlstrom-Hultqvist J."/>
            <person name="Kolisko M."/>
            <person name="Simpson A.G.B."/>
            <person name="Roger A.J."/>
            <person name="Svard S.G."/>
            <person name="Andersson J.O."/>
        </authorList>
    </citation>
    <scope>NUCLEOTIDE SEQUENCE</scope>
    <source>
        <strain evidence="2">PC1</strain>
    </source>
</reference>
<dbReference type="SMART" id="SM00248">
    <property type="entry name" value="ANK"/>
    <property type="match status" value="3"/>
</dbReference>
<proteinExistence type="predicted"/>
<accession>A0A146K1S9</accession>
<dbReference type="AlphaFoldDB" id="A0A146K1S9"/>
<dbReference type="InterPro" id="IPR036770">
    <property type="entry name" value="Ankyrin_rpt-contain_sf"/>
</dbReference>
<dbReference type="PANTHER" id="PTHR24121">
    <property type="entry name" value="NO MECHANORECEPTOR POTENTIAL C, ISOFORM D-RELATED"/>
    <property type="match status" value="1"/>
</dbReference>
<dbReference type="InterPro" id="IPR002110">
    <property type="entry name" value="Ankyrin_rpt"/>
</dbReference>
<dbReference type="Gene3D" id="1.25.40.20">
    <property type="entry name" value="Ankyrin repeat-containing domain"/>
    <property type="match status" value="2"/>
</dbReference>
<feature type="non-terminal residue" evidence="2">
    <location>
        <position position="1"/>
    </location>
</feature>
<evidence type="ECO:0008006" key="3">
    <source>
        <dbReference type="Google" id="ProtNLM"/>
    </source>
</evidence>
<dbReference type="Pfam" id="PF12796">
    <property type="entry name" value="Ank_2"/>
    <property type="match status" value="1"/>
</dbReference>
<feature type="coiled-coil region" evidence="1">
    <location>
        <begin position="392"/>
        <end position="426"/>
    </location>
</feature>
<name>A0A146K1S9_9EUKA</name>
<dbReference type="PANTHER" id="PTHR24121:SF21">
    <property type="entry name" value="ANKYRIN REPEAT FAMILY PROTEIN"/>
    <property type="match status" value="1"/>
</dbReference>